<keyword evidence="3" id="KW-1185">Reference proteome</keyword>
<evidence type="ECO:0000313" key="3">
    <source>
        <dbReference type="Proteomes" id="UP000593765"/>
    </source>
</evidence>
<protein>
    <recommendedName>
        <fullName evidence="4">SH3 domain-containing protein</fullName>
    </recommendedName>
</protein>
<dbReference type="AlphaFoldDB" id="A0A7M2X320"/>
<evidence type="ECO:0000256" key="1">
    <source>
        <dbReference type="SAM" id="SignalP"/>
    </source>
</evidence>
<evidence type="ECO:0000313" key="2">
    <source>
        <dbReference type="EMBL" id="QOV92177.1"/>
    </source>
</evidence>
<dbReference type="KEGG" id="hbs:IPV69_12805"/>
<accession>A0A7M2X320</accession>
<evidence type="ECO:0008006" key="4">
    <source>
        <dbReference type="Google" id="ProtNLM"/>
    </source>
</evidence>
<dbReference type="RefSeq" id="WP_206295508.1">
    <property type="nucleotide sequence ID" value="NZ_CP063458.1"/>
</dbReference>
<reference evidence="2 3" key="1">
    <citation type="submission" date="2020-10" db="EMBL/GenBank/DDBJ databases">
        <title>Wide distribution of Phycisphaera-like planctomycetes from WD2101 soil group in peatlands and genome analysis of the first cultivated representative.</title>
        <authorList>
            <person name="Dedysh S.N."/>
            <person name="Beletsky A.V."/>
            <person name="Ivanova A."/>
            <person name="Kulichevskaya I.S."/>
            <person name="Suzina N.E."/>
            <person name="Philippov D.A."/>
            <person name="Rakitin A.L."/>
            <person name="Mardanov A.V."/>
            <person name="Ravin N.V."/>
        </authorList>
    </citation>
    <scope>NUCLEOTIDE SEQUENCE [LARGE SCALE GENOMIC DNA]</scope>
    <source>
        <strain evidence="2 3">M1803</strain>
    </source>
</reference>
<dbReference type="PROSITE" id="PS51257">
    <property type="entry name" value="PROKAR_LIPOPROTEIN"/>
    <property type="match status" value="1"/>
</dbReference>
<feature type="chain" id="PRO_5034119333" description="SH3 domain-containing protein" evidence="1">
    <location>
        <begin position="21"/>
        <end position="89"/>
    </location>
</feature>
<feature type="signal peptide" evidence="1">
    <location>
        <begin position="1"/>
        <end position="20"/>
    </location>
</feature>
<organism evidence="2 3">
    <name type="scientific">Humisphaera borealis</name>
    <dbReference type="NCBI Taxonomy" id="2807512"/>
    <lineage>
        <taxon>Bacteria</taxon>
        <taxon>Pseudomonadati</taxon>
        <taxon>Planctomycetota</taxon>
        <taxon>Phycisphaerae</taxon>
        <taxon>Tepidisphaerales</taxon>
        <taxon>Tepidisphaeraceae</taxon>
        <taxon>Humisphaera</taxon>
    </lineage>
</organism>
<sequence length="89" mass="9343">MTHYSIKVAALAAIIVSAVAGCGGGSEESSAAGRKATVEYRPVTVAGGPLQKQRSGILKKVTGDWVVIDENGTEIWVPRDMVLEIRMGS</sequence>
<gene>
    <name evidence="2" type="ORF">IPV69_12805</name>
</gene>
<keyword evidence="1" id="KW-0732">Signal</keyword>
<dbReference type="EMBL" id="CP063458">
    <property type="protein sequence ID" value="QOV92177.1"/>
    <property type="molecule type" value="Genomic_DNA"/>
</dbReference>
<name>A0A7M2X320_9BACT</name>
<dbReference type="Proteomes" id="UP000593765">
    <property type="component" value="Chromosome"/>
</dbReference>
<proteinExistence type="predicted"/>